<gene>
    <name evidence="1" type="ORF">LTR25_001987</name>
</gene>
<dbReference type="AlphaFoldDB" id="A0AAV9QHZ6"/>
<name>A0AAV9QHZ6_9PEZI</name>
<organism evidence="1 2">
    <name type="scientific">Vermiconidia calcicola</name>
    <dbReference type="NCBI Taxonomy" id="1690605"/>
    <lineage>
        <taxon>Eukaryota</taxon>
        <taxon>Fungi</taxon>
        <taxon>Dikarya</taxon>
        <taxon>Ascomycota</taxon>
        <taxon>Pezizomycotina</taxon>
        <taxon>Dothideomycetes</taxon>
        <taxon>Dothideomycetidae</taxon>
        <taxon>Mycosphaerellales</taxon>
        <taxon>Extremaceae</taxon>
        <taxon>Vermiconidia</taxon>
    </lineage>
</organism>
<proteinExistence type="predicted"/>
<reference evidence="1 2" key="1">
    <citation type="submission" date="2023-06" db="EMBL/GenBank/DDBJ databases">
        <title>Black Yeasts Isolated from many extreme environments.</title>
        <authorList>
            <person name="Coleine C."/>
            <person name="Stajich J.E."/>
            <person name="Selbmann L."/>
        </authorList>
    </citation>
    <scope>NUCLEOTIDE SEQUENCE [LARGE SCALE GENOMIC DNA]</scope>
    <source>
        <strain evidence="1 2">CCFEE 5887</strain>
    </source>
</reference>
<keyword evidence="2" id="KW-1185">Reference proteome</keyword>
<dbReference type="EMBL" id="JAXLQG010000003">
    <property type="protein sequence ID" value="KAK5542102.1"/>
    <property type="molecule type" value="Genomic_DNA"/>
</dbReference>
<sequence>MARTISKLHNPFFLDQGRRPTYFRHGGINDLAAAQDEVLWTRLVLRALESIQPRVEHFHRTLQNLVWQIDTEGVIELEMGSELLKDTRNEFSVVHEACNQWLITFECVDPIPKLRDLVEAGQNIVRAHDAHSNNHIDRERLIHVINEEKEKAALQGTLEIQVRSLLCEAPDECKDVRKSIVLLGKAVD</sequence>
<comment type="caution">
    <text evidence="1">The sequence shown here is derived from an EMBL/GenBank/DDBJ whole genome shotgun (WGS) entry which is preliminary data.</text>
</comment>
<evidence type="ECO:0000313" key="1">
    <source>
        <dbReference type="EMBL" id="KAK5542102.1"/>
    </source>
</evidence>
<dbReference type="Proteomes" id="UP001345827">
    <property type="component" value="Unassembled WGS sequence"/>
</dbReference>
<evidence type="ECO:0000313" key="2">
    <source>
        <dbReference type="Proteomes" id="UP001345827"/>
    </source>
</evidence>
<accession>A0AAV9QHZ6</accession>
<protein>
    <submittedName>
        <fullName evidence="1">Uncharacterized protein</fullName>
    </submittedName>
</protein>